<dbReference type="RefSeq" id="WP_307248586.1">
    <property type="nucleotide sequence ID" value="NZ_JAUSQZ010000001.1"/>
</dbReference>
<dbReference type="Proteomes" id="UP001235712">
    <property type="component" value="Unassembled WGS sequence"/>
</dbReference>
<evidence type="ECO:0000313" key="3">
    <source>
        <dbReference type="Proteomes" id="UP001235712"/>
    </source>
</evidence>
<comment type="caution">
    <text evidence="2">The sequence shown here is derived from an EMBL/GenBank/DDBJ whole genome shotgun (WGS) entry which is preliminary data.</text>
</comment>
<dbReference type="SUPFAM" id="SSF51182">
    <property type="entry name" value="RmlC-like cupins"/>
    <property type="match status" value="1"/>
</dbReference>
<gene>
    <name evidence="2" type="ORF">J2S57_005661</name>
</gene>
<evidence type="ECO:0000313" key="2">
    <source>
        <dbReference type="EMBL" id="MDP9829912.1"/>
    </source>
</evidence>
<dbReference type="Gene3D" id="2.60.120.10">
    <property type="entry name" value="Jelly Rolls"/>
    <property type="match status" value="1"/>
</dbReference>
<dbReference type="Pfam" id="PF07883">
    <property type="entry name" value="Cupin_2"/>
    <property type="match status" value="1"/>
</dbReference>
<protein>
    <submittedName>
        <fullName evidence="2">Mannose-6-phosphate isomerase-like protein (Cupin superfamily)</fullName>
    </submittedName>
</protein>
<dbReference type="InterPro" id="IPR013096">
    <property type="entry name" value="Cupin_2"/>
</dbReference>
<keyword evidence="3" id="KW-1185">Reference proteome</keyword>
<organism evidence="2 3">
    <name type="scientific">Kineosporia succinea</name>
    <dbReference type="NCBI Taxonomy" id="84632"/>
    <lineage>
        <taxon>Bacteria</taxon>
        <taxon>Bacillati</taxon>
        <taxon>Actinomycetota</taxon>
        <taxon>Actinomycetes</taxon>
        <taxon>Kineosporiales</taxon>
        <taxon>Kineosporiaceae</taxon>
        <taxon>Kineosporia</taxon>
    </lineage>
</organism>
<name>A0ABT9PB37_9ACTN</name>
<evidence type="ECO:0000259" key="1">
    <source>
        <dbReference type="Pfam" id="PF07883"/>
    </source>
</evidence>
<sequence>MSALPGSVGISALAVYPWEALDGICGGSPHLHLACTEAYVVVSGAGRLQTLTAQGFSEQPLKPGDVAWFTPGTIHRAVNDGDLNVLVLMQNSGLPEAGDAVLTFPPAHLGDRAAYDKARDLTGPDGVPSAERARQRRDLAVEGFLALREAAEAADPEPLAAFHASAAHLVHDLLGNWRDILAEGAAASVDATAAHLAALTSGDHTHLREASVSRMTRPEAATFGMCGYLNAYPVPKGQTW</sequence>
<dbReference type="InterPro" id="IPR011051">
    <property type="entry name" value="RmlC_Cupin_sf"/>
</dbReference>
<accession>A0ABT9PB37</accession>
<dbReference type="InterPro" id="IPR014710">
    <property type="entry name" value="RmlC-like_jellyroll"/>
</dbReference>
<feature type="domain" description="Cupin type-2" evidence="1">
    <location>
        <begin position="27"/>
        <end position="88"/>
    </location>
</feature>
<dbReference type="CDD" id="cd02208">
    <property type="entry name" value="cupin_RmlC-like"/>
    <property type="match status" value="1"/>
</dbReference>
<dbReference type="EMBL" id="JAUSQZ010000001">
    <property type="protein sequence ID" value="MDP9829912.1"/>
    <property type="molecule type" value="Genomic_DNA"/>
</dbReference>
<proteinExistence type="predicted"/>
<reference evidence="2 3" key="1">
    <citation type="submission" date="2023-07" db="EMBL/GenBank/DDBJ databases">
        <title>Sequencing the genomes of 1000 actinobacteria strains.</title>
        <authorList>
            <person name="Klenk H.-P."/>
        </authorList>
    </citation>
    <scope>NUCLEOTIDE SEQUENCE [LARGE SCALE GENOMIC DNA]</scope>
    <source>
        <strain evidence="2 3">DSM 44388</strain>
    </source>
</reference>